<dbReference type="Pfam" id="PF11254">
    <property type="entry name" value="DUF3053"/>
    <property type="match status" value="1"/>
</dbReference>
<reference evidence="5" key="2">
    <citation type="journal article" date="2019" name="Int. J. Syst. Evol. Microbiol.">
        <title>The Global Catalogue of Microorganisms (GCM) 10K type strain sequencing project: providing services to taxonomists for standard genome sequencing and annotation.</title>
        <authorList>
            <consortium name="The Broad Institute Genomics Platform"/>
            <consortium name="The Broad Institute Genome Sequencing Center for Infectious Disease"/>
            <person name="Wu L."/>
            <person name="Ma J."/>
        </authorList>
    </citation>
    <scope>NUCLEOTIDE SEQUENCE [LARGE SCALE GENOMIC DNA]</scope>
    <source>
        <strain evidence="5">NBRC 107710</strain>
    </source>
</reference>
<dbReference type="Proteomes" id="UP000517759">
    <property type="component" value="Unassembled WGS sequence"/>
</dbReference>
<organism evidence="3 4">
    <name type="scientific">Methylobacterium brachythecii</name>
    <dbReference type="NCBI Taxonomy" id="1176177"/>
    <lineage>
        <taxon>Bacteria</taxon>
        <taxon>Pseudomonadati</taxon>
        <taxon>Pseudomonadota</taxon>
        <taxon>Alphaproteobacteria</taxon>
        <taxon>Hyphomicrobiales</taxon>
        <taxon>Methylobacteriaceae</taxon>
        <taxon>Methylobacterium</taxon>
    </lineage>
</organism>
<feature type="signal peptide" evidence="1">
    <location>
        <begin position="1"/>
        <end position="18"/>
    </location>
</feature>
<dbReference type="EMBL" id="BSPG01000012">
    <property type="protein sequence ID" value="GLS44492.1"/>
    <property type="molecule type" value="Genomic_DNA"/>
</dbReference>
<name>A0A7W6AF05_9HYPH</name>
<accession>A0A7W6AF05</accession>
<keyword evidence="1" id="KW-0732">Signal</keyword>
<sequence length="234" mass="25152">MPNKLTLGLTLAAMTALAACGDPEPEQRKAFLSFLQTRIIDKPGIHVPILTPDERKAFGPYAEHYAVISNFHKVMNESVSPKFSSAVSKASIHSAADLAARRDDFKIAKTTIGEMNAALGGDLTQADAEHGKLSQPADLKPVYDKAYDRLVTSVAATFREIAPIADRVFADALDLGDYIDQHKTGLKITGPVVQATDAATQKAFNAKLQALQSSQQAVNAAQAKFRELIYGAGR</sequence>
<keyword evidence="2" id="KW-0449">Lipoprotein</keyword>
<evidence type="ECO:0000313" key="3">
    <source>
        <dbReference type="EMBL" id="MBB3902095.1"/>
    </source>
</evidence>
<reference evidence="2" key="1">
    <citation type="journal article" date="2014" name="Int. J. Syst. Evol. Microbiol.">
        <title>Complete genome of a new Firmicutes species belonging to the dominant human colonic microbiota ('Ruminococcus bicirculans') reveals two chromosomes and a selective capacity to utilize plant glucans.</title>
        <authorList>
            <consortium name="NISC Comparative Sequencing Program"/>
            <person name="Wegmann U."/>
            <person name="Louis P."/>
            <person name="Goesmann A."/>
            <person name="Henrissat B."/>
            <person name="Duncan S.H."/>
            <person name="Flint H.J."/>
        </authorList>
    </citation>
    <scope>NUCLEOTIDE SEQUENCE</scope>
    <source>
        <strain evidence="2">NBRC 107710</strain>
    </source>
</reference>
<dbReference type="PROSITE" id="PS51257">
    <property type="entry name" value="PROKAR_LIPOPROTEIN"/>
    <property type="match status" value="1"/>
</dbReference>
<dbReference type="RefSeq" id="WP_183503730.1">
    <property type="nucleotide sequence ID" value="NZ_BSPG01000012.1"/>
</dbReference>
<dbReference type="EMBL" id="JACIDN010000003">
    <property type="protein sequence ID" value="MBB3902095.1"/>
    <property type="molecule type" value="Genomic_DNA"/>
</dbReference>
<proteinExistence type="predicted"/>
<dbReference type="AlphaFoldDB" id="A0A7W6AF05"/>
<protein>
    <submittedName>
        <fullName evidence="2">Lipoprotein</fullName>
    </submittedName>
</protein>
<evidence type="ECO:0000313" key="2">
    <source>
        <dbReference type="EMBL" id="GLS44492.1"/>
    </source>
</evidence>
<evidence type="ECO:0000313" key="5">
    <source>
        <dbReference type="Proteomes" id="UP001156881"/>
    </source>
</evidence>
<reference evidence="3 4" key="3">
    <citation type="submission" date="2020-08" db="EMBL/GenBank/DDBJ databases">
        <title>Genomic Encyclopedia of Type Strains, Phase IV (KMG-IV): sequencing the most valuable type-strain genomes for metagenomic binning, comparative biology and taxonomic classification.</title>
        <authorList>
            <person name="Goeker M."/>
        </authorList>
    </citation>
    <scope>NUCLEOTIDE SEQUENCE [LARGE SCALE GENOMIC DNA]</scope>
    <source>
        <strain evidence="3 4">DSM 24105</strain>
    </source>
</reference>
<dbReference type="Proteomes" id="UP001156881">
    <property type="component" value="Unassembled WGS sequence"/>
</dbReference>
<keyword evidence="5" id="KW-1185">Reference proteome</keyword>
<evidence type="ECO:0000256" key="1">
    <source>
        <dbReference type="SAM" id="SignalP"/>
    </source>
</evidence>
<evidence type="ECO:0000313" key="4">
    <source>
        <dbReference type="Proteomes" id="UP000517759"/>
    </source>
</evidence>
<feature type="chain" id="PRO_5030780136" evidence="1">
    <location>
        <begin position="19"/>
        <end position="234"/>
    </location>
</feature>
<dbReference type="InterPro" id="IPR021413">
    <property type="entry name" value="DUF3053"/>
</dbReference>
<reference evidence="2" key="4">
    <citation type="submission" date="2023-01" db="EMBL/GenBank/DDBJ databases">
        <title>Draft genome sequence of Methylobacterium brachythecii strain NBRC 107710.</title>
        <authorList>
            <person name="Sun Q."/>
            <person name="Mori K."/>
        </authorList>
    </citation>
    <scope>NUCLEOTIDE SEQUENCE</scope>
    <source>
        <strain evidence="2">NBRC 107710</strain>
    </source>
</reference>
<gene>
    <name evidence="2" type="ORF">GCM10007884_24800</name>
    <name evidence="3" type="ORF">GGR33_001590</name>
</gene>
<comment type="caution">
    <text evidence="3">The sequence shown here is derived from an EMBL/GenBank/DDBJ whole genome shotgun (WGS) entry which is preliminary data.</text>
</comment>